<dbReference type="KEGG" id="pfuw:KF707C_28810"/>
<protein>
    <submittedName>
        <fullName evidence="1">Uncharacterized protein</fullName>
    </submittedName>
</protein>
<dbReference type="Proteomes" id="UP000218554">
    <property type="component" value="Chromosome"/>
</dbReference>
<sequence>MTLVKHLFLPLLLVYALLEFGLSSASSEATRHQFYLPSLSLSLLAN</sequence>
<dbReference type="RefSeq" id="WP_003455940.1">
    <property type="nucleotide sequence ID" value="NZ_AJMR01000226.1"/>
</dbReference>
<reference evidence="1 2" key="2">
    <citation type="journal article" date="2017" name="Int. J. Syst. Evol. Microbiol.">
        <title>Pseudomonas furukawaii sp. nov., a polychlorinated biphenyl-degrading bacterium isolated from biphenyl-contaminated soil in Japan.</title>
        <authorList>
            <person name="Kimura N."/>
            <person name="Watanabe T."/>
            <person name="Suenaga H."/>
            <person name="Fujihara H."/>
            <person name="Futagami T."/>
            <person name="Goto M."/>
            <person name="Hanada S."/>
            <person name="Hirose J."/>
        </authorList>
    </citation>
    <scope>NUCLEOTIDE SEQUENCE [LARGE SCALE GENOMIC DNA]</scope>
    <source>
        <strain evidence="2">DSM 10086 / NBRC 110670 / KF707</strain>
    </source>
</reference>
<evidence type="ECO:0000313" key="1">
    <source>
        <dbReference type="EMBL" id="BAU74569.1"/>
    </source>
</evidence>
<dbReference type="AlphaFoldDB" id="A0AAD1BZ60"/>
<proteinExistence type="predicted"/>
<gene>
    <name evidence="1" type="ORF">KF707C_28810</name>
</gene>
<evidence type="ECO:0000313" key="2">
    <source>
        <dbReference type="Proteomes" id="UP000218554"/>
    </source>
</evidence>
<accession>A0AAD1BZ60</accession>
<name>A0AAD1BZ60_METFU</name>
<keyword evidence="2" id="KW-1185">Reference proteome</keyword>
<organism evidence="1 2">
    <name type="scientific">Metapseudomonas furukawaii</name>
    <name type="common">Pseudomonas furukawaii</name>
    <dbReference type="NCBI Taxonomy" id="1149133"/>
    <lineage>
        <taxon>Bacteria</taxon>
        <taxon>Pseudomonadati</taxon>
        <taxon>Pseudomonadota</taxon>
        <taxon>Gammaproteobacteria</taxon>
        <taxon>Pseudomonadales</taxon>
        <taxon>Pseudomonadaceae</taxon>
        <taxon>Metapseudomonas</taxon>
    </lineage>
</organism>
<dbReference type="EMBL" id="AP014862">
    <property type="protein sequence ID" value="BAU74569.1"/>
    <property type="molecule type" value="Genomic_DNA"/>
</dbReference>
<reference evidence="2" key="1">
    <citation type="submission" date="2015-05" db="EMBL/GenBank/DDBJ databases">
        <title>Draft genome sequencing of a biphenyl-degrading bacterium, Pseudomonas balearica KF707 (=NBRC110670).</title>
        <authorList>
            <person name="Kimura N."/>
            <person name="Hirose J."/>
            <person name="Watanabe T."/>
            <person name="Suenaga H."/>
            <person name="Fujihara H."/>
            <person name="Noguchi M."/>
            <person name="Hashimoto M."/>
            <person name="Shimodaira J."/>
            <person name="Tsuchikane K."/>
            <person name="Hosoyama A."/>
            <person name="Yamazoe A."/>
            <person name="Fujita N."/>
            <person name="Furukawa K."/>
        </authorList>
    </citation>
    <scope>NUCLEOTIDE SEQUENCE [LARGE SCALE GENOMIC DNA]</scope>
    <source>
        <strain evidence="2">DSM 10086 / NBRC 110670 / KF707</strain>
    </source>
</reference>